<evidence type="ECO:0000256" key="10">
    <source>
        <dbReference type="ARBA" id="ARBA00023303"/>
    </source>
</evidence>
<keyword evidence="3" id="KW-0813">Transport</keyword>
<dbReference type="AlphaFoldDB" id="A0A9N9RLD1"/>
<comment type="subcellular location">
    <subcellularLocation>
        <location evidence="1">Cell membrane</location>
        <topology evidence="1">Multi-pass membrane protein</topology>
    </subcellularLocation>
</comment>
<dbReference type="PANTHER" id="PTHR21522">
    <property type="entry name" value="PROTON CHANNEL OTOP"/>
    <property type="match status" value="1"/>
</dbReference>
<evidence type="ECO:0000313" key="12">
    <source>
        <dbReference type="EMBL" id="CAG9800397.1"/>
    </source>
</evidence>
<dbReference type="InterPro" id="IPR004878">
    <property type="entry name" value="Otopetrin"/>
</dbReference>
<dbReference type="EMBL" id="OU895877">
    <property type="protein sequence ID" value="CAG9800397.1"/>
    <property type="molecule type" value="Genomic_DNA"/>
</dbReference>
<evidence type="ECO:0000256" key="11">
    <source>
        <dbReference type="SAM" id="Phobius"/>
    </source>
</evidence>
<dbReference type="PANTHER" id="PTHR21522:SF30">
    <property type="entry name" value="GH01206P"/>
    <property type="match status" value="1"/>
</dbReference>
<evidence type="ECO:0000313" key="13">
    <source>
        <dbReference type="Proteomes" id="UP001153620"/>
    </source>
</evidence>
<feature type="transmembrane region" description="Helical" evidence="11">
    <location>
        <begin position="476"/>
        <end position="496"/>
    </location>
</feature>
<feature type="transmembrane region" description="Helical" evidence="11">
    <location>
        <begin position="444"/>
        <end position="464"/>
    </location>
</feature>
<protein>
    <submittedName>
        <fullName evidence="12">Uncharacterized protein</fullName>
    </submittedName>
</protein>
<comment type="similarity">
    <text evidence="2">Belongs to the otopetrin family.</text>
</comment>
<evidence type="ECO:0000256" key="8">
    <source>
        <dbReference type="ARBA" id="ARBA00023065"/>
    </source>
</evidence>
<evidence type="ECO:0000256" key="6">
    <source>
        <dbReference type="ARBA" id="ARBA00022781"/>
    </source>
</evidence>
<gene>
    <name evidence="12" type="ORF">CHIRRI_LOCUS3340</name>
</gene>
<keyword evidence="8" id="KW-0406">Ion transport</keyword>
<evidence type="ECO:0000256" key="1">
    <source>
        <dbReference type="ARBA" id="ARBA00004651"/>
    </source>
</evidence>
<dbReference type="GO" id="GO:0015252">
    <property type="term" value="F:proton channel activity"/>
    <property type="evidence" value="ECO:0007669"/>
    <property type="project" value="InterPro"/>
</dbReference>
<organism evidence="12 13">
    <name type="scientific">Chironomus riparius</name>
    <dbReference type="NCBI Taxonomy" id="315576"/>
    <lineage>
        <taxon>Eukaryota</taxon>
        <taxon>Metazoa</taxon>
        <taxon>Ecdysozoa</taxon>
        <taxon>Arthropoda</taxon>
        <taxon>Hexapoda</taxon>
        <taxon>Insecta</taxon>
        <taxon>Pterygota</taxon>
        <taxon>Neoptera</taxon>
        <taxon>Endopterygota</taxon>
        <taxon>Diptera</taxon>
        <taxon>Nematocera</taxon>
        <taxon>Chironomoidea</taxon>
        <taxon>Chironomidae</taxon>
        <taxon>Chironominae</taxon>
        <taxon>Chironomus</taxon>
    </lineage>
</organism>
<feature type="transmembrane region" description="Helical" evidence="11">
    <location>
        <begin position="508"/>
        <end position="530"/>
    </location>
</feature>
<name>A0A9N9RLD1_9DIPT</name>
<evidence type="ECO:0000256" key="5">
    <source>
        <dbReference type="ARBA" id="ARBA00022692"/>
    </source>
</evidence>
<dbReference type="Proteomes" id="UP001153620">
    <property type="component" value="Chromosome 1"/>
</dbReference>
<feature type="transmembrane region" description="Helical" evidence="11">
    <location>
        <begin position="629"/>
        <end position="651"/>
    </location>
</feature>
<keyword evidence="6" id="KW-0375">Hydrogen ion transport</keyword>
<feature type="transmembrane region" description="Helical" evidence="11">
    <location>
        <begin position="182"/>
        <end position="202"/>
    </location>
</feature>
<dbReference type="OrthoDB" id="6429739at2759"/>
<keyword evidence="4" id="KW-1003">Cell membrane</keyword>
<feature type="transmembrane region" description="Helical" evidence="11">
    <location>
        <begin position="591"/>
        <end position="609"/>
    </location>
</feature>
<feature type="transmembrane region" description="Helical" evidence="11">
    <location>
        <begin position="148"/>
        <end position="170"/>
    </location>
</feature>
<evidence type="ECO:0000256" key="2">
    <source>
        <dbReference type="ARBA" id="ARBA00006513"/>
    </source>
</evidence>
<keyword evidence="7 11" id="KW-1133">Transmembrane helix</keyword>
<dbReference type="Pfam" id="PF03189">
    <property type="entry name" value="Otopetrin"/>
    <property type="match status" value="1"/>
</dbReference>
<feature type="transmembrane region" description="Helical" evidence="11">
    <location>
        <begin position="384"/>
        <end position="404"/>
    </location>
</feature>
<feature type="transmembrane region" description="Helical" evidence="11">
    <location>
        <begin position="275"/>
        <end position="297"/>
    </location>
</feature>
<keyword evidence="13" id="KW-1185">Reference proteome</keyword>
<accession>A0A9N9RLD1</accession>
<reference evidence="12" key="1">
    <citation type="submission" date="2022-01" db="EMBL/GenBank/DDBJ databases">
        <authorList>
            <person name="King R."/>
        </authorList>
    </citation>
    <scope>NUCLEOTIDE SEQUENCE</scope>
</reference>
<feature type="transmembrane region" description="Helical" evidence="11">
    <location>
        <begin position="309"/>
        <end position="331"/>
    </location>
</feature>
<proteinExistence type="inferred from homology"/>
<dbReference type="GO" id="GO:0005886">
    <property type="term" value="C:plasma membrane"/>
    <property type="evidence" value="ECO:0007669"/>
    <property type="project" value="UniProtKB-SubCell"/>
</dbReference>
<keyword evidence="5 11" id="KW-0812">Transmembrane</keyword>
<evidence type="ECO:0000256" key="3">
    <source>
        <dbReference type="ARBA" id="ARBA00022448"/>
    </source>
</evidence>
<reference evidence="12" key="2">
    <citation type="submission" date="2022-10" db="EMBL/GenBank/DDBJ databases">
        <authorList>
            <consortium name="ENA_rothamsted_submissions"/>
            <consortium name="culmorum"/>
            <person name="King R."/>
        </authorList>
    </citation>
    <scope>NUCLEOTIDE SEQUENCE</scope>
</reference>
<feature type="transmembrane region" description="Helical" evidence="11">
    <location>
        <begin position="239"/>
        <end position="255"/>
    </location>
</feature>
<keyword evidence="10" id="KW-0407">Ion channel</keyword>
<sequence>MSNLQQEYTFTECYKEPLFTYSTKTTVTMNCHQSIEEDSNEECIMFNADNTSYLTPQTVQFDHRLNSNQNDEEVRDLVIHKSPSGIISLGRPTTLPTTLMVSQRKFIIDLLSSRSNSNKSINVSINALRENHMAHIQKKRNREMGNDALSLVLSALYAKFIFVLGIAFPITGIVADKAPTTFYQGFYLFLYTVSVLFVIFVYSTHLKNRQVFSMIDHYEERTGDTKLSTKKRIIRYGSFYLRVGAIAFGIGSMVYSGLEFGQYFELKEDDRCQNILIAVNPAARMLLTIVQMQFIFLNTKELNMTRYKVISRFGLMHLVATNLCEWIYVLVEETKHEIENFVHQHSINNTSSHLIHKRATSSSIFVECKRTNIMGRLVQKAAPFLFPCTIEYSLICAVILYEMWKKIKMRDPSTREHQDSIMGHHRHKDVRQLSVDCSKAHRGMFAGILVIVLTIISLIMFYVLKEEKLYKATAVVEVTYCEILLYSLTSIAVLLAMRQMRDMKFSKLYVSGIGLDCTLLVLAQSGVYIYSMFSLLALFFTLQDNPSNMSGLMTESLSLIQTTIQTIFILNAWWRRTKGIKQNRTKPGREIITFLIVANMAIWFINCLIKNRASFRPTHLSFFGEWSWTIITHTSMPLAIFYRFHSTICLFEIWKTSYKLKEDLEDKNQMQH</sequence>
<evidence type="ECO:0000256" key="7">
    <source>
        <dbReference type="ARBA" id="ARBA00022989"/>
    </source>
</evidence>
<evidence type="ECO:0000256" key="4">
    <source>
        <dbReference type="ARBA" id="ARBA00022475"/>
    </source>
</evidence>
<keyword evidence="9 11" id="KW-0472">Membrane</keyword>
<feature type="transmembrane region" description="Helical" evidence="11">
    <location>
        <begin position="550"/>
        <end position="570"/>
    </location>
</feature>
<evidence type="ECO:0000256" key="9">
    <source>
        <dbReference type="ARBA" id="ARBA00023136"/>
    </source>
</evidence>